<dbReference type="Gene3D" id="1.10.287.130">
    <property type="match status" value="1"/>
</dbReference>
<dbReference type="PANTHER" id="PTHR43065">
    <property type="entry name" value="SENSOR HISTIDINE KINASE"/>
    <property type="match status" value="1"/>
</dbReference>
<dbReference type="AlphaFoldDB" id="A0A3B1D2J7"/>
<dbReference type="SUPFAM" id="SSF47384">
    <property type="entry name" value="Homodimeric domain of signal transducing histidine kinase"/>
    <property type="match status" value="1"/>
</dbReference>
<dbReference type="GO" id="GO:0005524">
    <property type="term" value="F:ATP binding"/>
    <property type="evidence" value="ECO:0007669"/>
    <property type="project" value="UniProtKB-KW"/>
</dbReference>
<organism evidence="9">
    <name type="scientific">hydrothermal vent metagenome</name>
    <dbReference type="NCBI Taxonomy" id="652676"/>
    <lineage>
        <taxon>unclassified sequences</taxon>
        <taxon>metagenomes</taxon>
        <taxon>ecological metagenomes</taxon>
    </lineage>
</organism>
<dbReference type="InterPro" id="IPR005467">
    <property type="entry name" value="His_kinase_dom"/>
</dbReference>
<keyword evidence="1" id="KW-0597">Phosphoprotein</keyword>
<keyword evidence="2" id="KW-0808">Transferase</keyword>
<keyword evidence="5" id="KW-0067">ATP-binding</keyword>
<dbReference type="Pfam" id="PF02518">
    <property type="entry name" value="HATPase_c"/>
    <property type="match status" value="1"/>
</dbReference>
<evidence type="ECO:0000256" key="5">
    <source>
        <dbReference type="ARBA" id="ARBA00022840"/>
    </source>
</evidence>
<evidence type="ECO:0000256" key="6">
    <source>
        <dbReference type="ARBA" id="ARBA00023012"/>
    </source>
</evidence>
<dbReference type="InterPro" id="IPR003661">
    <property type="entry name" value="HisK_dim/P_dom"/>
</dbReference>
<dbReference type="InterPro" id="IPR003594">
    <property type="entry name" value="HATPase_dom"/>
</dbReference>
<dbReference type="InterPro" id="IPR036890">
    <property type="entry name" value="HATPase_C_sf"/>
</dbReference>
<name>A0A3B1D2J7_9ZZZZ</name>
<protein>
    <submittedName>
        <fullName evidence="9">Integral membrane sensor signal transduction histidine kinase</fullName>
    </submittedName>
</protein>
<dbReference type="Gene3D" id="3.30.565.10">
    <property type="entry name" value="Histidine kinase-like ATPase, C-terminal domain"/>
    <property type="match status" value="1"/>
</dbReference>
<evidence type="ECO:0000259" key="8">
    <source>
        <dbReference type="PROSITE" id="PS50109"/>
    </source>
</evidence>
<feature type="coiled-coil region" evidence="7">
    <location>
        <begin position="22"/>
        <end position="63"/>
    </location>
</feature>
<dbReference type="InterPro" id="IPR036097">
    <property type="entry name" value="HisK_dim/P_sf"/>
</dbReference>
<keyword evidence="4 9" id="KW-0418">Kinase</keyword>
<dbReference type="SUPFAM" id="SSF55874">
    <property type="entry name" value="ATPase domain of HSP90 chaperone/DNA topoisomerase II/histidine kinase"/>
    <property type="match status" value="1"/>
</dbReference>
<dbReference type="PROSITE" id="PS50109">
    <property type="entry name" value="HIS_KIN"/>
    <property type="match status" value="1"/>
</dbReference>
<dbReference type="GO" id="GO:0000155">
    <property type="term" value="F:phosphorelay sensor kinase activity"/>
    <property type="evidence" value="ECO:0007669"/>
    <property type="project" value="InterPro"/>
</dbReference>
<reference evidence="9" key="1">
    <citation type="submission" date="2018-06" db="EMBL/GenBank/DDBJ databases">
        <authorList>
            <person name="Zhirakovskaya E."/>
        </authorList>
    </citation>
    <scope>NUCLEOTIDE SEQUENCE</scope>
</reference>
<keyword evidence="7" id="KW-0175">Coiled coil</keyword>
<evidence type="ECO:0000256" key="4">
    <source>
        <dbReference type="ARBA" id="ARBA00022777"/>
    </source>
</evidence>
<dbReference type="SMART" id="SM00387">
    <property type="entry name" value="HATPase_c"/>
    <property type="match status" value="1"/>
</dbReference>
<dbReference type="PANTHER" id="PTHR43065:SF10">
    <property type="entry name" value="PEROXIDE STRESS-ACTIVATED HISTIDINE KINASE MAK3"/>
    <property type="match status" value="1"/>
</dbReference>
<accession>A0A3B1D2J7</accession>
<dbReference type="InterPro" id="IPR004358">
    <property type="entry name" value="Sig_transdc_His_kin-like_C"/>
</dbReference>
<sequence>MAVEETSLKILKDAFHQFNTTSSELEKSYRLLKEEVIDLKKELQKTQDEKEVLREQAERNHRLAAVGEMSAKMAHELRNPLGSIELFASLLQKEVEKHTRNPEKIAWAKHLLNAVKNMDHSITNLLFFTRKPQAILKSVDFGQIISELIGFTQYLFREHHVEVFQKIDPELTDIFCDEDLIKQVLINLILNAMDAMPQGGALKITAHSTHDMPEEVLITISDTGVGIPEDALPLIFDPFFSTKTTGAGLGLAIAQNAVTAHQGVIYVNNRKDRGVTFTIRLPKHKEGRHAVQ</sequence>
<evidence type="ECO:0000256" key="7">
    <source>
        <dbReference type="SAM" id="Coils"/>
    </source>
</evidence>
<evidence type="ECO:0000313" key="9">
    <source>
        <dbReference type="EMBL" id="VAX30414.1"/>
    </source>
</evidence>
<keyword evidence="3" id="KW-0547">Nucleotide-binding</keyword>
<proteinExistence type="predicted"/>
<dbReference type="SMART" id="SM00388">
    <property type="entry name" value="HisKA"/>
    <property type="match status" value="1"/>
</dbReference>
<gene>
    <name evidence="9" type="ORF">MNBD_NITROSPIRAE01-689</name>
</gene>
<evidence type="ECO:0000256" key="1">
    <source>
        <dbReference type="ARBA" id="ARBA00022553"/>
    </source>
</evidence>
<dbReference type="PRINTS" id="PR00344">
    <property type="entry name" value="BCTRLSENSOR"/>
</dbReference>
<dbReference type="EMBL" id="UOGF01000060">
    <property type="protein sequence ID" value="VAX30414.1"/>
    <property type="molecule type" value="Genomic_DNA"/>
</dbReference>
<evidence type="ECO:0000256" key="3">
    <source>
        <dbReference type="ARBA" id="ARBA00022741"/>
    </source>
</evidence>
<dbReference type="Pfam" id="PF00512">
    <property type="entry name" value="HisKA"/>
    <property type="match status" value="1"/>
</dbReference>
<feature type="domain" description="Histidine kinase" evidence="8">
    <location>
        <begin position="72"/>
        <end position="285"/>
    </location>
</feature>
<keyword evidence="6" id="KW-0902">Two-component regulatory system</keyword>
<dbReference type="CDD" id="cd00082">
    <property type="entry name" value="HisKA"/>
    <property type="match status" value="1"/>
</dbReference>
<evidence type="ECO:0000256" key="2">
    <source>
        <dbReference type="ARBA" id="ARBA00022679"/>
    </source>
</evidence>